<evidence type="ECO:0000259" key="9">
    <source>
        <dbReference type="Pfam" id="PF26540"/>
    </source>
</evidence>
<dbReference type="PIRSF" id="PIRSF004640">
    <property type="entry name" value="IspG"/>
    <property type="match status" value="1"/>
</dbReference>
<feature type="binding site" evidence="7">
    <location>
        <position position="302"/>
    </location>
    <ligand>
        <name>[4Fe-4S] cluster</name>
        <dbReference type="ChEBI" id="CHEBI:49883"/>
    </ligand>
</feature>
<dbReference type="SUPFAM" id="SSF51604">
    <property type="entry name" value="Enolase C-terminal domain-like"/>
    <property type="match status" value="1"/>
</dbReference>
<accession>A0A7V6DPQ8</accession>
<dbReference type="PANTHER" id="PTHR30454:SF0">
    <property type="entry name" value="4-HYDROXY-3-METHYLBUT-2-EN-1-YL DIPHOSPHATE SYNTHASE (FERREDOXIN), CHLOROPLASTIC"/>
    <property type="match status" value="1"/>
</dbReference>
<dbReference type="InterPro" id="IPR011005">
    <property type="entry name" value="Dihydropteroate_synth-like_sf"/>
</dbReference>
<dbReference type="NCBIfam" id="TIGR00612">
    <property type="entry name" value="ispG_gcpE"/>
    <property type="match status" value="1"/>
</dbReference>
<comment type="cofactor">
    <cofactor evidence="7">
        <name>[4Fe-4S] cluster</name>
        <dbReference type="ChEBI" id="CHEBI:49883"/>
    </cofactor>
    <text evidence="7">Binds 1 [4Fe-4S] cluster.</text>
</comment>
<dbReference type="GO" id="GO:0019288">
    <property type="term" value="P:isopentenyl diphosphate biosynthetic process, methylerythritol 4-phosphate pathway"/>
    <property type="evidence" value="ECO:0007669"/>
    <property type="project" value="UniProtKB-UniRule"/>
</dbReference>
<feature type="binding site" evidence="7">
    <location>
        <position position="270"/>
    </location>
    <ligand>
        <name>[4Fe-4S] cluster</name>
        <dbReference type="ChEBI" id="CHEBI:49883"/>
    </ligand>
</feature>
<comment type="pathway">
    <text evidence="7">Isoprenoid biosynthesis; isopentenyl diphosphate biosynthesis via DXP pathway; isopentenyl diphosphate from 1-deoxy-D-xylulose 5-phosphate: step 5/6.</text>
</comment>
<evidence type="ECO:0000256" key="6">
    <source>
        <dbReference type="ARBA" id="ARBA00023229"/>
    </source>
</evidence>
<comment type="similarity">
    <text evidence="7">Belongs to the IspG family.</text>
</comment>
<keyword evidence="2 7" id="KW-0479">Metal-binding</keyword>
<evidence type="ECO:0000256" key="5">
    <source>
        <dbReference type="ARBA" id="ARBA00023014"/>
    </source>
</evidence>
<dbReference type="FunFam" id="3.20.20.20:FF:000001">
    <property type="entry name" value="4-hydroxy-3-methylbut-2-en-1-yl diphosphate synthase (flavodoxin)"/>
    <property type="match status" value="1"/>
</dbReference>
<evidence type="ECO:0000256" key="7">
    <source>
        <dbReference type="HAMAP-Rule" id="MF_00159"/>
    </source>
</evidence>
<feature type="domain" description="IspG TIM-barrel" evidence="8">
    <location>
        <begin position="9"/>
        <end position="249"/>
    </location>
</feature>
<comment type="caution">
    <text evidence="10">The sequence shown here is derived from an EMBL/GenBank/DDBJ whole genome shotgun (WGS) entry which is preliminary data.</text>
</comment>
<keyword evidence="3 7" id="KW-0560">Oxidoreductase</keyword>
<dbReference type="InterPro" id="IPR058579">
    <property type="entry name" value="IspG_C"/>
</dbReference>
<feature type="domain" description="IspG C-terminal" evidence="9">
    <location>
        <begin position="263"/>
        <end position="350"/>
    </location>
</feature>
<reference evidence="10" key="1">
    <citation type="journal article" date="2020" name="mSystems">
        <title>Genome- and Community-Level Interaction Insights into Carbon Utilization and Element Cycling Functions of Hydrothermarchaeota in Hydrothermal Sediment.</title>
        <authorList>
            <person name="Zhou Z."/>
            <person name="Liu Y."/>
            <person name="Xu W."/>
            <person name="Pan J."/>
            <person name="Luo Z.H."/>
            <person name="Li M."/>
        </authorList>
    </citation>
    <scope>NUCLEOTIDE SEQUENCE [LARGE SCALE GENOMIC DNA]</scope>
    <source>
        <strain evidence="10">SpSt-767</strain>
    </source>
</reference>
<comment type="function">
    <text evidence="7">Converts 2C-methyl-D-erythritol 2,4-cyclodiphosphate (ME-2,4cPP) into 1-hydroxy-2-methyl-2-(E)-butenyl 4-diphosphate.</text>
</comment>
<dbReference type="PANTHER" id="PTHR30454">
    <property type="entry name" value="4-HYDROXY-3-METHYLBUT-2-EN-1-YL DIPHOSPHATE SYNTHASE"/>
    <property type="match status" value="1"/>
</dbReference>
<dbReference type="AlphaFoldDB" id="A0A7V6DPQ8"/>
<dbReference type="GO" id="GO:0051539">
    <property type="term" value="F:4 iron, 4 sulfur cluster binding"/>
    <property type="evidence" value="ECO:0007669"/>
    <property type="project" value="UniProtKB-UniRule"/>
</dbReference>
<protein>
    <recommendedName>
        <fullName evidence="7">4-hydroxy-3-methylbut-2-en-1-yl diphosphate synthase (flavodoxin)</fullName>
        <ecNumber evidence="7">1.17.7.3</ecNumber>
    </recommendedName>
    <alternativeName>
        <fullName evidence="7">1-hydroxy-2-methyl-2-(E)-butenyl 4-diphosphate synthase</fullName>
    </alternativeName>
</protein>
<dbReference type="GO" id="GO:0005506">
    <property type="term" value="F:iron ion binding"/>
    <property type="evidence" value="ECO:0007669"/>
    <property type="project" value="InterPro"/>
</dbReference>
<dbReference type="Gene3D" id="3.30.413.10">
    <property type="entry name" value="Sulfite Reductase Hemoprotein, domain 1"/>
    <property type="match status" value="1"/>
</dbReference>
<organism evidence="10">
    <name type="scientific">Desulfobacca acetoxidans</name>
    <dbReference type="NCBI Taxonomy" id="60893"/>
    <lineage>
        <taxon>Bacteria</taxon>
        <taxon>Pseudomonadati</taxon>
        <taxon>Thermodesulfobacteriota</taxon>
        <taxon>Desulfobaccia</taxon>
        <taxon>Desulfobaccales</taxon>
        <taxon>Desulfobaccaceae</taxon>
        <taxon>Desulfobacca</taxon>
    </lineage>
</organism>
<dbReference type="GO" id="GO:0046429">
    <property type="term" value="F:4-hydroxy-3-methylbut-2-en-1-yl diphosphate synthase activity (ferredoxin)"/>
    <property type="evidence" value="ECO:0007669"/>
    <property type="project" value="UniProtKB-UniRule"/>
</dbReference>
<gene>
    <name evidence="7" type="primary">ispG</name>
    <name evidence="10" type="ORF">ENV52_06970</name>
</gene>
<feature type="binding site" evidence="7">
    <location>
        <position position="309"/>
    </location>
    <ligand>
        <name>[4Fe-4S] cluster</name>
        <dbReference type="ChEBI" id="CHEBI:49883"/>
    </ligand>
</feature>
<dbReference type="GO" id="GO:0016114">
    <property type="term" value="P:terpenoid biosynthetic process"/>
    <property type="evidence" value="ECO:0007669"/>
    <property type="project" value="InterPro"/>
</dbReference>
<keyword evidence="4 7" id="KW-0408">Iron</keyword>
<keyword evidence="1 7" id="KW-0004">4Fe-4S</keyword>
<dbReference type="InterPro" id="IPR045854">
    <property type="entry name" value="NO2/SO3_Rdtase_4Fe4S_sf"/>
</dbReference>
<dbReference type="InterPro" id="IPR016425">
    <property type="entry name" value="IspG_bac"/>
</dbReference>
<evidence type="ECO:0000256" key="2">
    <source>
        <dbReference type="ARBA" id="ARBA00022723"/>
    </source>
</evidence>
<dbReference type="GO" id="GO:0141197">
    <property type="term" value="F:4-hydroxy-3-methylbut-2-enyl-diphosphate synthase activity (flavodoxin)"/>
    <property type="evidence" value="ECO:0007669"/>
    <property type="project" value="UniProtKB-EC"/>
</dbReference>
<dbReference type="UniPathway" id="UPA00056">
    <property type="reaction ID" value="UER00096"/>
</dbReference>
<keyword evidence="5 7" id="KW-0411">Iron-sulfur</keyword>
<keyword evidence="6 7" id="KW-0414">Isoprene biosynthesis</keyword>
<name>A0A7V6DPQ8_9BACT</name>
<comment type="catalytic activity">
    <reaction evidence="7">
        <text>(2E)-4-hydroxy-3-methylbut-2-enyl diphosphate + oxidized [flavodoxin] + H2O + 2 H(+) = 2-C-methyl-D-erythritol 2,4-cyclic diphosphate + reduced [flavodoxin]</text>
        <dbReference type="Rhea" id="RHEA:43604"/>
        <dbReference type="Rhea" id="RHEA-COMP:10622"/>
        <dbReference type="Rhea" id="RHEA-COMP:10623"/>
        <dbReference type="ChEBI" id="CHEBI:15377"/>
        <dbReference type="ChEBI" id="CHEBI:15378"/>
        <dbReference type="ChEBI" id="CHEBI:57618"/>
        <dbReference type="ChEBI" id="CHEBI:58210"/>
        <dbReference type="ChEBI" id="CHEBI:58483"/>
        <dbReference type="ChEBI" id="CHEBI:128753"/>
        <dbReference type="EC" id="1.17.7.3"/>
    </reaction>
</comment>
<evidence type="ECO:0000256" key="1">
    <source>
        <dbReference type="ARBA" id="ARBA00022485"/>
    </source>
</evidence>
<dbReference type="EMBL" id="DTGR01000111">
    <property type="protein sequence ID" value="HHS29426.1"/>
    <property type="molecule type" value="Genomic_DNA"/>
</dbReference>
<dbReference type="InterPro" id="IPR036849">
    <property type="entry name" value="Enolase-like_C_sf"/>
</dbReference>
<evidence type="ECO:0000256" key="4">
    <source>
        <dbReference type="ARBA" id="ARBA00023004"/>
    </source>
</evidence>
<dbReference type="HAMAP" id="MF_00159">
    <property type="entry name" value="IspG"/>
    <property type="match status" value="1"/>
</dbReference>
<evidence type="ECO:0000313" key="10">
    <source>
        <dbReference type="EMBL" id="HHS29426.1"/>
    </source>
</evidence>
<dbReference type="NCBIfam" id="NF001540">
    <property type="entry name" value="PRK00366.1"/>
    <property type="match status" value="1"/>
</dbReference>
<proteinExistence type="inferred from homology"/>
<dbReference type="InterPro" id="IPR058578">
    <property type="entry name" value="IspG_TIM"/>
</dbReference>
<evidence type="ECO:0000259" key="8">
    <source>
        <dbReference type="Pfam" id="PF04551"/>
    </source>
</evidence>
<dbReference type="Gene3D" id="3.20.20.20">
    <property type="entry name" value="Dihydropteroate synthase-like"/>
    <property type="match status" value="1"/>
</dbReference>
<evidence type="ECO:0000256" key="3">
    <source>
        <dbReference type="ARBA" id="ARBA00023002"/>
    </source>
</evidence>
<dbReference type="Pfam" id="PF26540">
    <property type="entry name" value="GcpE_C"/>
    <property type="match status" value="1"/>
</dbReference>
<feature type="binding site" evidence="7">
    <location>
        <position position="267"/>
    </location>
    <ligand>
        <name>[4Fe-4S] cluster</name>
        <dbReference type="ChEBI" id="CHEBI:49883"/>
    </ligand>
</feature>
<dbReference type="InterPro" id="IPR004588">
    <property type="entry name" value="IspG_bac-typ"/>
</dbReference>
<dbReference type="Pfam" id="PF04551">
    <property type="entry name" value="GcpE"/>
    <property type="match status" value="1"/>
</dbReference>
<dbReference type="EC" id="1.17.7.3" evidence="7"/>
<sequence length="361" mass="38769">MENIPRRPTRPLWIGPVQIGGGAPVSVQSMTNTDTRNVAATVAQVQRLAAAGCEIVRLAIPDQKAALAFKEIRAESPVPLIADIHFNHRLALAALESGADGLRINPGNLGGLQKTRIVVEACRERGIPLRLGVNAGSLEADLLEKHGTPTAAALAESALRWVRIFEDWDFFHFKISLKSSDVITTIQGYRELSRRVEYPLHLGVTEAGGLIAGTVKSALGIGILLAEGIGDTLRVSLTRDPEEEVRVAYEILRALHLRERGVELISCPTCGRCEIDLFSLAEKAERSLLSVATPIKVAIMGCVVNGPGEAREADIGIAGGKKVGALFKRGQLVRKVPEKELLTALLEEVAALTGETVDLQD</sequence>
<dbReference type="SUPFAM" id="SSF56014">
    <property type="entry name" value="Nitrite and sulphite reductase 4Fe-4S domain-like"/>
    <property type="match status" value="1"/>
</dbReference>